<dbReference type="HOGENOM" id="CLU_1259714_0_0_0"/>
<protein>
    <submittedName>
        <fullName evidence="1">Uncharacterized protein</fullName>
    </submittedName>
</protein>
<dbReference type="AlphaFoldDB" id="E8U955"/>
<dbReference type="Proteomes" id="UP000008635">
    <property type="component" value="Chromosome"/>
</dbReference>
<dbReference type="KEGG" id="dmr:Deima_1949"/>
<name>E8U955_DEIML</name>
<reference evidence="1 2" key="1">
    <citation type="journal article" date="2011" name="Stand. Genomic Sci.">
        <title>Complete genome sequence of Deinococcus maricopensis type strain (LB-34).</title>
        <authorList>
            <person name="Pukall R."/>
            <person name="Zeytun A."/>
            <person name="Lucas S."/>
            <person name="Lapidus A."/>
            <person name="Hammon N."/>
            <person name="Deshpande S."/>
            <person name="Nolan M."/>
            <person name="Cheng J.F."/>
            <person name="Pitluck S."/>
            <person name="Liolios K."/>
            <person name="Pagani I."/>
            <person name="Mikhailova N."/>
            <person name="Ivanova N."/>
            <person name="Mavromatis K."/>
            <person name="Pati A."/>
            <person name="Tapia R."/>
            <person name="Han C."/>
            <person name="Goodwin L."/>
            <person name="Chen A."/>
            <person name="Palaniappan K."/>
            <person name="Land M."/>
            <person name="Hauser L."/>
            <person name="Chang Y.J."/>
            <person name="Jeffries C.D."/>
            <person name="Brambilla E.M."/>
            <person name="Rohde M."/>
            <person name="Goker M."/>
            <person name="Detter J.C."/>
            <person name="Woyke T."/>
            <person name="Bristow J."/>
            <person name="Eisen J.A."/>
            <person name="Markowitz V."/>
            <person name="Hugenholtz P."/>
            <person name="Kyrpides N.C."/>
            <person name="Klenk H.P."/>
        </authorList>
    </citation>
    <scope>NUCLEOTIDE SEQUENCE [LARGE SCALE GENOMIC DNA]</scope>
    <source>
        <strain evidence="2">DSM 21211 / LMG 22137 / NRRL B-23946 / LB-34</strain>
    </source>
</reference>
<dbReference type="RefSeq" id="WP_013557099.1">
    <property type="nucleotide sequence ID" value="NC_014958.1"/>
</dbReference>
<keyword evidence="2" id="KW-1185">Reference proteome</keyword>
<evidence type="ECO:0000313" key="2">
    <source>
        <dbReference type="Proteomes" id="UP000008635"/>
    </source>
</evidence>
<sequence>MTPMIADHFVADAPHAGLFAVSTAEAGLAIRLDGGLMVALHATRSAPQIVADELCCPAVMAHLRQSHARVMVGLHRMTGLHLLLPVDPSPLAPSARDTLERARLLRDTTLHMLDPQGLWLRASDAATCTALAAAYPDSAHAHEWALTSSLAPWPDVLSTAEQQGTPGLMVADFGPHTPLAHTALLQRTATPGSPVPAALAQYAPFRAQPHTDHLGTPAH</sequence>
<organism evidence="1 2">
    <name type="scientific">Deinococcus maricopensis (strain DSM 21211 / LMG 22137 / NRRL B-23946 / LB-34)</name>
    <dbReference type="NCBI Taxonomy" id="709986"/>
    <lineage>
        <taxon>Bacteria</taxon>
        <taxon>Thermotogati</taxon>
        <taxon>Deinococcota</taxon>
        <taxon>Deinococci</taxon>
        <taxon>Deinococcales</taxon>
        <taxon>Deinococcaceae</taxon>
        <taxon>Deinococcus</taxon>
    </lineage>
</organism>
<gene>
    <name evidence="1" type="ordered locus">Deima_1949</name>
</gene>
<evidence type="ECO:0000313" key="1">
    <source>
        <dbReference type="EMBL" id="ADV67594.1"/>
    </source>
</evidence>
<reference evidence="2" key="2">
    <citation type="submission" date="2011-01" db="EMBL/GenBank/DDBJ databases">
        <title>The complete genome of Deinococcus maricopensis DSM 21211.</title>
        <authorList>
            <consortium name="US DOE Joint Genome Institute (JGI-PGF)"/>
            <person name="Lucas S."/>
            <person name="Copeland A."/>
            <person name="Lapidus A."/>
            <person name="Goodwin L."/>
            <person name="Pitluck S."/>
            <person name="Kyrpides N."/>
            <person name="Mavromatis K."/>
            <person name="Pagani I."/>
            <person name="Ivanova N."/>
            <person name="Ovchinnikova G."/>
            <person name="Zeytun A."/>
            <person name="Detter J.C."/>
            <person name="Han C."/>
            <person name="Land M."/>
            <person name="Hauser L."/>
            <person name="Markowitz V."/>
            <person name="Cheng J.-F."/>
            <person name="Hugenholtz P."/>
            <person name="Woyke T."/>
            <person name="Wu D."/>
            <person name="Pukall R."/>
            <person name="Gehrich-Schroeter G."/>
            <person name="Brambilla E."/>
            <person name="Klenk H.-P."/>
            <person name="Eisen J.A."/>
        </authorList>
    </citation>
    <scope>NUCLEOTIDE SEQUENCE [LARGE SCALE GENOMIC DNA]</scope>
    <source>
        <strain evidence="2">DSM 21211 / LMG 22137 / NRRL B-23946 / LB-34</strain>
    </source>
</reference>
<accession>E8U955</accession>
<dbReference type="EMBL" id="CP002454">
    <property type="protein sequence ID" value="ADV67594.1"/>
    <property type="molecule type" value="Genomic_DNA"/>
</dbReference>
<proteinExistence type="predicted"/>